<name>A0ACC0UDQ0_9AGAM</name>
<accession>A0ACC0UDQ0</accession>
<proteinExistence type="predicted"/>
<protein>
    <submittedName>
        <fullName evidence="1">Uncharacterized protein</fullName>
    </submittedName>
</protein>
<reference evidence="1" key="1">
    <citation type="submission" date="2021-03" db="EMBL/GenBank/DDBJ databases">
        <title>Evolutionary priming and transition to the ectomycorrhizal habit in an iconic lineage of mushroom-forming fungi: is preadaptation a requirement?</title>
        <authorList>
            <consortium name="DOE Joint Genome Institute"/>
            <person name="Looney B.P."/>
            <person name="Miyauchi S."/>
            <person name="Morin E."/>
            <person name="Drula E."/>
            <person name="Courty P.E."/>
            <person name="Chicoki N."/>
            <person name="Fauchery L."/>
            <person name="Kohler A."/>
            <person name="Kuo A."/>
            <person name="LaButti K."/>
            <person name="Pangilinan J."/>
            <person name="Lipzen A."/>
            <person name="Riley R."/>
            <person name="Andreopoulos W."/>
            <person name="He G."/>
            <person name="Johnson J."/>
            <person name="Barry K.W."/>
            <person name="Grigoriev I.V."/>
            <person name="Nagy L."/>
            <person name="Hibbett D."/>
            <person name="Henrissat B."/>
            <person name="Matheny P.B."/>
            <person name="Labbe J."/>
            <person name="Martin A.F."/>
        </authorList>
    </citation>
    <scope>NUCLEOTIDE SEQUENCE</scope>
    <source>
        <strain evidence="1">BPL698</strain>
    </source>
</reference>
<evidence type="ECO:0000313" key="2">
    <source>
        <dbReference type="Proteomes" id="UP001207468"/>
    </source>
</evidence>
<dbReference type="EMBL" id="JAGFNK010000057">
    <property type="protein sequence ID" value="KAI9509708.1"/>
    <property type="molecule type" value="Genomic_DNA"/>
</dbReference>
<organism evidence="1 2">
    <name type="scientific">Russula earlei</name>
    <dbReference type="NCBI Taxonomy" id="71964"/>
    <lineage>
        <taxon>Eukaryota</taxon>
        <taxon>Fungi</taxon>
        <taxon>Dikarya</taxon>
        <taxon>Basidiomycota</taxon>
        <taxon>Agaricomycotina</taxon>
        <taxon>Agaricomycetes</taxon>
        <taxon>Russulales</taxon>
        <taxon>Russulaceae</taxon>
        <taxon>Russula</taxon>
    </lineage>
</organism>
<keyword evidence="2" id="KW-1185">Reference proteome</keyword>
<sequence>MSSPTDLFLSAKRPRIHKSNSGDDIETYENSDLWFDDGNIIIRTVISSERAYTVCKVHKSILASHSNVFHDLFNGPQAAFDVASDRYDGLPVIELPDSPSEVNHFLKALYFPEGFPYKYHGILRLSMKYDVAPLRDQMLDVLRHAWPQYLFDWDYLQKRTEDLEKAYLRRECFDLSFAHPEPGITVRLAMDYNVLDILPTVFYDLLRVHEVIAPNPHEGFRRADLSVLTADDLRRLTQGRGALRGKFLDGITNLLTVLPHDNCKRVPVPGKPSPCRAGLKKWWDVQLGAVTGPSVADPIGWLREKEKVGLCTDMPHDEVCGSCTRVVKKYLQNVREDLWTSLPDFFGLVSTFSPDLPRY</sequence>
<gene>
    <name evidence="1" type="ORF">F5148DRAFT_977892</name>
</gene>
<dbReference type="Proteomes" id="UP001207468">
    <property type="component" value="Unassembled WGS sequence"/>
</dbReference>
<comment type="caution">
    <text evidence="1">The sequence shown here is derived from an EMBL/GenBank/DDBJ whole genome shotgun (WGS) entry which is preliminary data.</text>
</comment>
<evidence type="ECO:0000313" key="1">
    <source>
        <dbReference type="EMBL" id="KAI9509708.1"/>
    </source>
</evidence>